<protein>
    <submittedName>
        <fullName evidence="1">Transposase</fullName>
    </submittedName>
</protein>
<dbReference type="Proteomes" id="UP001199528">
    <property type="component" value="Chromosome"/>
</dbReference>
<name>A0AAJ6NGI3_9GAMM</name>
<dbReference type="RefSeq" id="WP_047428614.1">
    <property type="nucleotide sequence ID" value="NZ_CP085083.1"/>
</dbReference>
<reference evidence="1" key="2">
    <citation type="submission" date="2023-02" db="EMBL/GenBank/DDBJ databases">
        <authorList>
            <person name="Huang Y."/>
            <person name="Zhang Y."/>
            <person name="Zhang T."/>
            <person name="Wang J."/>
        </authorList>
    </citation>
    <scope>NUCLEOTIDE SEQUENCE</scope>
    <source>
        <strain evidence="1">KJ-1</strain>
    </source>
</reference>
<sequence length="73" mass="8456">MLTIINDWRVAKAINGNEICVKIIPLKRQQSTLQGFKWVEVGKRVLLNCGQEIDFNLDGNSFYTDVNQLYRLI</sequence>
<organism evidence="1 2">
    <name type="scientific">Acinetobacter vivianii</name>
    <dbReference type="NCBI Taxonomy" id="1776742"/>
    <lineage>
        <taxon>Bacteria</taxon>
        <taxon>Pseudomonadati</taxon>
        <taxon>Pseudomonadota</taxon>
        <taxon>Gammaproteobacteria</taxon>
        <taxon>Moraxellales</taxon>
        <taxon>Moraxellaceae</taxon>
        <taxon>Acinetobacter</taxon>
    </lineage>
</organism>
<reference evidence="1" key="1">
    <citation type="journal article" date="2022" name="Front Environ Sci">
        <title>Complete genome sequence analysis of a novel alkane-degrading bacterial strain, Acinetobacter vivianii KJ-1, and its diesel degradation ability.</title>
        <authorList>
            <person name="Zhang Y."/>
            <person name="Song F."/>
            <person name="Wang J."/>
            <person name="Zhao Q."/>
            <person name="Zheng L."/>
            <person name="Wang Z."/>
            <person name="Zhang X."/>
            <person name="Gao Y."/>
            <person name="Chen G."/>
            <person name="Huang Y."/>
        </authorList>
    </citation>
    <scope>NUCLEOTIDE SEQUENCE</scope>
    <source>
        <strain evidence="1">KJ-1</strain>
    </source>
</reference>
<dbReference type="KEGG" id="aviv:LF296_11480"/>
<accession>A0AAJ6NGI3</accession>
<gene>
    <name evidence="1" type="ORF">LF296_11480</name>
</gene>
<dbReference type="EMBL" id="CP085083">
    <property type="protein sequence ID" value="WDZ49950.1"/>
    <property type="molecule type" value="Genomic_DNA"/>
</dbReference>
<evidence type="ECO:0000313" key="2">
    <source>
        <dbReference type="Proteomes" id="UP001199528"/>
    </source>
</evidence>
<evidence type="ECO:0000313" key="1">
    <source>
        <dbReference type="EMBL" id="WDZ49950.1"/>
    </source>
</evidence>
<proteinExistence type="predicted"/>
<dbReference type="AlphaFoldDB" id="A0AAJ6NGI3"/>